<dbReference type="OrthoDB" id="1809893at2"/>
<dbReference type="AlphaFoldDB" id="W6N4G5"/>
<proteinExistence type="predicted"/>
<sequence>MNKKSIVRVLLMRNSKYTKQQKKLLRDIEDARQEIERCGIYFNTVKDSHLIDYAIHMEEAAKAKYIYLLSEAKKNGIKIKVENMFENFGTIKRYS</sequence>
<evidence type="ECO:0000313" key="2">
    <source>
        <dbReference type="Proteomes" id="UP000019482"/>
    </source>
</evidence>
<dbReference type="Proteomes" id="UP000019482">
    <property type="component" value="Unassembled WGS sequence"/>
</dbReference>
<name>W6N4G5_CLOTY</name>
<evidence type="ECO:0008006" key="3">
    <source>
        <dbReference type="Google" id="ProtNLM"/>
    </source>
</evidence>
<reference evidence="1 2" key="1">
    <citation type="journal article" date="2015" name="Genome Announc.">
        <title>Draft Genome Sequence of Clostridium tyrobutyricum Strain DIVETGP, Isolated from Cow's Milk for Grana Padano Production.</title>
        <authorList>
            <person name="Soggiu A."/>
            <person name="Piras C."/>
            <person name="Gaiarsa S."/>
            <person name="Sassera D."/>
            <person name="Roncada P."/>
            <person name="Bendixen E."/>
            <person name="Brasca M."/>
            <person name="Bonizzi L."/>
        </authorList>
    </citation>
    <scope>NUCLEOTIDE SEQUENCE [LARGE SCALE GENOMIC DNA]</scope>
    <source>
        <strain evidence="1 2">DIVETGP</strain>
    </source>
</reference>
<evidence type="ECO:0000313" key="1">
    <source>
        <dbReference type="EMBL" id="CDL90870.1"/>
    </source>
</evidence>
<protein>
    <recommendedName>
        <fullName evidence="3">DUF2508 family protein</fullName>
    </recommendedName>
</protein>
<gene>
    <name evidence="1" type="ORF">CTDIVETGP_0940</name>
</gene>
<comment type="caution">
    <text evidence="1">The sequence shown here is derived from an EMBL/GenBank/DDBJ whole genome shotgun (WGS) entry which is preliminary data.</text>
</comment>
<organism evidence="1 2">
    <name type="scientific">Clostridium tyrobutyricum DIVETGP</name>
    <dbReference type="NCBI Taxonomy" id="1408889"/>
    <lineage>
        <taxon>Bacteria</taxon>
        <taxon>Bacillati</taxon>
        <taxon>Bacillota</taxon>
        <taxon>Clostridia</taxon>
        <taxon>Eubacteriales</taxon>
        <taxon>Clostridiaceae</taxon>
        <taxon>Clostridium</taxon>
    </lineage>
</organism>
<dbReference type="InterPro" id="IPR019644">
    <property type="entry name" value="DUF2508"/>
</dbReference>
<dbReference type="EMBL" id="CBXI010000012">
    <property type="protein sequence ID" value="CDL90870.1"/>
    <property type="molecule type" value="Genomic_DNA"/>
</dbReference>
<dbReference type="RefSeq" id="WP_017752404.1">
    <property type="nucleotide sequence ID" value="NZ_CBXI010000012.1"/>
</dbReference>
<dbReference type="Pfam" id="PF10704">
    <property type="entry name" value="DUF2508"/>
    <property type="match status" value="1"/>
</dbReference>
<keyword evidence="2" id="KW-1185">Reference proteome</keyword>
<dbReference type="GeneID" id="29418289"/>
<accession>W6N4G5</accession>